<reference evidence="1" key="1">
    <citation type="submission" date="2021-02" db="EMBL/GenBank/DDBJ databases">
        <authorList>
            <person name="Nowell W R."/>
        </authorList>
    </citation>
    <scope>NUCLEOTIDE SEQUENCE</scope>
</reference>
<dbReference type="EMBL" id="CAJNYD010004275">
    <property type="protein sequence ID" value="CAF3585272.1"/>
    <property type="molecule type" value="Genomic_DNA"/>
</dbReference>
<dbReference type="AlphaFoldDB" id="A0A818M580"/>
<name>A0A818M580_9BILA</name>
<protein>
    <submittedName>
        <fullName evidence="1">Uncharacterized protein</fullName>
    </submittedName>
</protein>
<accession>A0A818M580</accession>
<sequence>MHKLNKPQPISVGIGLTE</sequence>
<feature type="non-terminal residue" evidence="1">
    <location>
        <position position="18"/>
    </location>
</feature>
<evidence type="ECO:0000313" key="2">
    <source>
        <dbReference type="Proteomes" id="UP000663833"/>
    </source>
</evidence>
<gene>
    <name evidence="1" type="ORF">LUA448_LOCUS29656</name>
</gene>
<organism evidence="1 2">
    <name type="scientific">Rotaria socialis</name>
    <dbReference type="NCBI Taxonomy" id="392032"/>
    <lineage>
        <taxon>Eukaryota</taxon>
        <taxon>Metazoa</taxon>
        <taxon>Spiralia</taxon>
        <taxon>Gnathifera</taxon>
        <taxon>Rotifera</taxon>
        <taxon>Eurotatoria</taxon>
        <taxon>Bdelloidea</taxon>
        <taxon>Philodinida</taxon>
        <taxon>Philodinidae</taxon>
        <taxon>Rotaria</taxon>
    </lineage>
</organism>
<proteinExistence type="predicted"/>
<comment type="caution">
    <text evidence="1">The sequence shown here is derived from an EMBL/GenBank/DDBJ whole genome shotgun (WGS) entry which is preliminary data.</text>
</comment>
<dbReference type="Proteomes" id="UP000663833">
    <property type="component" value="Unassembled WGS sequence"/>
</dbReference>
<evidence type="ECO:0000313" key="1">
    <source>
        <dbReference type="EMBL" id="CAF3585272.1"/>
    </source>
</evidence>